<protein>
    <submittedName>
        <fullName evidence="1">Uncharacterized protein</fullName>
    </submittedName>
</protein>
<proteinExistence type="predicted"/>
<organism evidence="1">
    <name type="scientific">Nocardia globerula</name>
    <dbReference type="NCBI Taxonomy" id="1818"/>
    <lineage>
        <taxon>Bacteria</taxon>
        <taxon>Bacillati</taxon>
        <taxon>Actinomycetota</taxon>
        <taxon>Actinomycetes</taxon>
        <taxon>Mycobacteriales</taxon>
        <taxon>Nocardiaceae</taxon>
        <taxon>Nocardia</taxon>
    </lineage>
</organism>
<dbReference type="EMBL" id="VNIQ01000005">
    <property type="protein sequence ID" value="TYQ02859.1"/>
    <property type="molecule type" value="Genomic_DNA"/>
</dbReference>
<gene>
    <name evidence="1" type="ORF">FNL38_1058</name>
</gene>
<sequence length="35" mass="3785">MTESRSLESNDFLLEAENSILAAISQLSDTTDDPA</sequence>
<name>A0A652YMS2_NOCGL</name>
<dbReference type="AlphaFoldDB" id="A0A652YMS2"/>
<comment type="caution">
    <text evidence="1">The sequence shown here is derived from an EMBL/GenBank/DDBJ whole genome shotgun (WGS) entry which is preliminary data.</text>
</comment>
<evidence type="ECO:0000313" key="1">
    <source>
        <dbReference type="EMBL" id="TYQ02859.1"/>
    </source>
</evidence>
<reference evidence="1" key="1">
    <citation type="submission" date="2019-07" db="EMBL/GenBank/DDBJ databases">
        <title>Genomic Encyclopedia of Type Strains, Phase IV (KMG-IV): sequencing the most valuable type-strain genomes for metagenomic binning, comparative biology and taxonomic classification.</title>
        <authorList>
            <person name="Goeker M."/>
        </authorList>
    </citation>
    <scope>NUCLEOTIDE SEQUENCE</scope>
    <source>
        <strain evidence="1">DSM 44596</strain>
    </source>
</reference>
<accession>A0A652YMS2</accession>